<proteinExistence type="predicted"/>
<dbReference type="Proteomes" id="UP000721415">
    <property type="component" value="Unassembled WGS sequence"/>
</dbReference>
<gene>
    <name evidence="1" type="ORF">HZY91_09980</name>
</gene>
<name>A0ABS0LSQ1_9LACT</name>
<evidence type="ECO:0000313" key="1">
    <source>
        <dbReference type="EMBL" id="MBG9987193.1"/>
    </source>
</evidence>
<reference evidence="1 2" key="1">
    <citation type="submission" date="2020-07" db="EMBL/GenBank/DDBJ databases">
        <title>Facklamia lactis sp. nov., isolated from raw milk.</title>
        <authorList>
            <person name="Doll E.V."/>
            <person name="Huptas C."/>
            <person name="Staib L."/>
            <person name="Wenning M."/>
            <person name="Scherer S."/>
        </authorList>
    </citation>
    <scope>NUCLEOTIDE SEQUENCE [LARGE SCALE GENOMIC DNA]</scope>
    <source>
        <strain evidence="1 2">DSM 111018</strain>
    </source>
</reference>
<accession>A0ABS0LSQ1</accession>
<dbReference type="EMBL" id="JACBXQ010000006">
    <property type="protein sequence ID" value="MBG9987193.1"/>
    <property type="molecule type" value="Genomic_DNA"/>
</dbReference>
<organism evidence="1 2">
    <name type="scientific">Facklamia lactis</name>
    <dbReference type="NCBI Taxonomy" id="2749967"/>
    <lineage>
        <taxon>Bacteria</taxon>
        <taxon>Bacillati</taxon>
        <taxon>Bacillota</taxon>
        <taxon>Bacilli</taxon>
        <taxon>Lactobacillales</taxon>
        <taxon>Aerococcaceae</taxon>
        <taxon>Facklamia</taxon>
    </lineage>
</organism>
<evidence type="ECO:0000313" key="2">
    <source>
        <dbReference type="Proteomes" id="UP000721415"/>
    </source>
</evidence>
<sequence length="72" mass="8119">MKNKQLLFTPFASHANKLINYNTLSLDQGTASASHQDLLSFYRGNNLIANRLINFIKRGFPPEVILLSTPFP</sequence>
<dbReference type="RefSeq" id="WP_197116104.1">
    <property type="nucleotide sequence ID" value="NZ_JACBXQ010000006.1"/>
</dbReference>
<protein>
    <submittedName>
        <fullName evidence="1">Uncharacterized protein</fullName>
    </submittedName>
</protein>
<keyword evidence="2" id="KW-1185">Reference proteome</keyword>
<comment type="caution">
    <text evidence="1">The sequence shown here is derived from an EMBL/GenBank/DDBJ whole genome shotgun (WGS) entry which is preliminary data.</text>
</comment>